<reference evidence="2 3" key="1">
    <citation type="submission" date="2020-02" db="EMBL/GenBank/DDBJ databases">
        <authorList>
            <person name="Ferguson B K."/>
        </authorList>
    </citation>
    <scope>NUCLEOTIDE SEQUENCE [LARGE SCALE GENOMIC DNA]</scope>
</reference>
<accession>A0A6H5I7Z8</accession>
<protein>
    <submittedName>
        <fullName evidence="2">Uncharacterized protein</fullName>
    </submittedName>
</protein>
<name>A0A6H5I7Z8_9HYME</name>
<evidence type="ECO:0000313" key="2">
    <source>
        <dbReference type="EMBL" id="CAB0033329.1"/>
    </source>
</evidence>
<feature type="region of interest" description="Disordered" evidence="1">
    <location>
        <begin position="35"/>
        <end position="126"/>
    </location>
</feature>
<proteinExistence type="predicted"/>
<organism evidence="2 3">
    <name type="scientific">Trichogramma brassicae</name>
    <dbReference type="NCBI Taxonomy" id="86971"/>
    <lineage>
        <taxon>Eukaryota</taxon>
        <taxon>Metazoa</taxon>
        <taxon>Ecdysozoa</taxon>
        <taxon>Arthropoda</taxon>
        <taxon>Hexapoda</taxon>
        <taxon>Insecta</taxon>
        <taxon>Pterygota</taxon>
        <taxon>Neoptera</taxon>
        <taxon>Endopterygota</taxon>
        <taxon>Hymenoptera</taxon>
        <taxon>Apocrita</taxon>
        <taxon>Proctotrupomorpha</taxon>
        <taxon>Chalcidoidea</taxon>
        <taxon>Trichogrammatidae</taxon>
        <taxon>Trichogramma</taxon>
    </lineage>
</organism>
<sequence length="126" mass="13520">MLRHPRCVSDRIYASEPRYHELILAAVYSTLRKSCRPRRQGRRRVRVREKTVAGGRGAALGKGQQHHRNHGGDADFLAERVYPERPQAAGRRVRERLGAAAGTAPAAPPAPPSPAAAATAAATAAA</sequence>
<feature type="compositionally biased region" description="Low complexity" evidence="1">
    <location>
        <begin position="115"/>
        <end position="126"/>
    </location>
</feature>
<dbReference type="AlphaFoldDB" id="A0A6H5I7Z8"/>
<feature type="compositionally biased region" description="Basic residues" evidence="1">
    <location>
        <begin position="35"/>
        <end position="47"/>
    </location>
</feature>
<dbReference type="Proteomes" id="UP000479190">
    <property type="component" value="Unassembled WGS sequence"/>
</dbReference>
<gene>
    <name evidence="2" type="ORF">TBRA_LOCUS5246</name>
</gene>
<evidence type="ECO:0000313" key="3">
    <source>
        <dbReference type="Proteomes" id="UP000479190"/>
    </source>
</evidence>
<evidence type="ECO:0000256" key="1">
    <source>
        <dbReference type="SAM" id="MobiDB-lite"/>
    </source>
</evidence>
<feature type="compositionally biased region" description="Basic and acidic residues" evidence="1">
    <location>
        <begin position="70"/>
        <end position="83"/>
    </location>
</feature>
<keyword evidence="3" id="KW-1185">Reference proteome</keyword>
<dbReference type="EMBL" id="CADCXV010000706">
    <property type="protein sequence ID" value="CAB0033329.1"/>
    <property type="molecule type" value="Genomic_DNA"/>
</dbReference>